<dbReference type="PANTHER" id="PTHR10098">
    <property type="entry name" value="RAPSYN-RELATED"/>
    <property type="match status" value="1"/>
</dbReference>
<dbReference type="SUPFAM" id="SSF48452">
    <property type="entry name" value="TPR-like"/>
    <property type="match status" value="1"/>
</dbReference>
<proteinExistence type="predicted"/>
<feature type="repeat" description="TPR" evidence="1">
    <location>
        <begin position="121"/>
        <end position="154"/>
    </location>
</feature>
<dbReference type="Gene3D" id="1.25.40.10">
    <property type="entry name" value="Tetratricopeptide repeat domain"/>
    <property type="match status" value="1"/>
</dbReference>
<evidence type="ECO:0000313" key="3">
    <source>
        <dbReference type="Proteomes" id="UP000326169"/>
    </source>
</evidence>
<dbReference type="SMART" id="SM00028">
    <property type="entry name" value="TPR"/>
    <property type="match status" value="4"/>
</dbReference>
<dbReference type="PANTHER" id="PTHR10098:SF108">
    <property type="entry name" value="TETRATRICOPEPTIDE REPEAT PROTEIN 28"/>
    <property type="match status" value="1"/>
</dbReference>
<comment type="caution">
    <text evidence="2">The sequence shown here is derived from an EMBL/GenBank/DDBJ whole genome shotgun (WGS) entry which is preliminary data.</text>
</comment>
<protein>
    <submittedName>
        <fullName evidence="2">TPR domain protein</fullName>
    </submittedName>
</protein>
<dbReference type="Proteomes" id="UP000326169">
    <property type="component" value="Unassembled WGS sequence"/>
</dbReference>
<gene>
    <name evidence="2" type="ORF">NIES46_15860</name>
</gene>
<evidence type="ECO:0000313" key="2">
    <source>
        <dbReference type="EMBL" id="GCE93535.1"/>
    </source>
</evidence>
<dbReference type="RefSeq" id="WP_014274124.1">
    <property type="nucleotide sequence ID" value="NZ_BIMW01000074.1"/>
</dbReference>
<dbReference type="InterPro" id="IPR019734">
    <property type="entry name" value="TPR_rpt"/>
</dbReference>
<sequence length="275" mass="31283">MTGRWVSSLLTVSLLLGMGSLSPWVEAQTVLVQGRLSQREVEELLQEALKQTRQGQPVQAIETFERVLEAARQWQHRQLEAVALLGIGRNYNRIGQRQKALEFYEQALIPFRETNNRSGEATILTNIGLVYNALGNRTKSLDYFNQALPIFREVGDRSGEATTLSNIASVYRDTNQPDKAITHWEDSLNILLSLRSELQKEFRETFLQTNRGPAVALVDILIDQNQPQRAFEWANRFTTYELADYNRLIGVRVANPEAQAALDDRKIGYKPRPLA</sequence>
<accession>A0A5M3T528</accession>
<reference evidence="2 3" key="1">
    <citation type="journal article" date="2019" name="J Genomics">
        <title>The Draft Genome of a Hydrogen-producing Cyanobacterium, Arthrospira platensis NIES-46.</title>
        <authorList>
            <person name="Suzuki S."/>
            <person name="Yamaguchi H."/>
            <person name="Kawachi M."/>
        </authorList>
    </citation>
    <scope>NUCLEOTIDE SEQUENCE [LARGE SCALE GENOMIC DNA]</scope>
    <source>
        <strain evidence="2 3">NIES-46</strain>
    </source>
</reference>
<name>A0A5M3T528_LIMPL</name>
<dbReference type="InterPro" id="IPR011990">
    <property type="entry name" value="TPR-like_helical_dom_sf"/>
</dbReference>
<dbReference type="GeneID" id="301685906"/>
<dbReference type="EMBL" id="BIMW01000074">
    <property type="protein sequence ID" value="GCE93535.1"/>
    <property type="molecule type" value="Genomic_DNA"/>
</dbReference>
<keyword evidence="1" id="KW-0802">TPR repeat</keyword>
<organism evidence="2 3">
    <name type="scientific">Limnospira platensis NIES-46</name>
    <dbReference type="NCBI Taxonomy" id="1236695"/>
    <lineage>
        <taxon>Bacteria</taxon>
        <taxon>Bacillati</taxon>
        <taxon>Cyanobacteriota</taxon>
        <taxon>Cyanophyceae</taxon>
        <taxon>Oscillatoriophycideae</taxon>
        <taxon>Oscillatoriales</taxon>
        <taxon>Sirenicapillariaceae</taxon>
        <taxon>Limnospira</taxon>
    </lineage>
</organism>
<keyword evidence="3" id="KW-1185">Reference proteome</keyword>
<dbReference type="Pfam" id="PF13424">
    <property type="entry name" value="TPR_12"/>
    <property type="match status" value="2"/>
</dbReference>
<evidence type="ECO:0000256" key="1">
    <source>
        <dbReference type="PROSITE-ProRule" id="PRU00339"/>
    </source>
</evidence>
<dbReference type="PROSITE" id="PS50005">
    <property type="entry name" value="TPR"/>
    <property type="match status" value="1"/>
</dbReference>